<dbReference type="InterPro" id="IPR013122">
    <property type="entry name" value="PKD1_2_channel"/>
</dbReference>
<dbReference type="KEGG" id="dpo:6901191"/>
<accession>A0A6I8UZZ7</accession>
<organism evidence="11 12">
    <name type="scientific">Drosophila pseudoobscura pseudoobscura</name>
    <name type="common">Fruit fly</name>
    <dbReference type="NCBI Taxonomy" id="46245"/>
    <lineage>
        <taxon>Eukaryota</taxon>
        <taxon>Metazoa</taxon>
        <taxon>Ecdysozoa</taxon>
        <taxon>Arthropoda</taxon>
        <taxon>Hexapoda</taxon>
        <taxon>Insecta</taxon>
        <taxon>Pterygota</taxon>
        <taxon>Neoptera</taxon>
        <taxon>Endopterygota</taxon>
        <taxon>Diptera</taxon>
        <taxon>Brachycera</taxon>
        <taxon>Muscomorpha</taxon>
        <taxon>Ephydroidea</taxon>
        <taxon>Drosophilidae</taxon>
        <taxon>Drosophila</taxon>
        <taxon>Sophophora</taxon>
    </lineage>
</organism>
<dbReference type="InParanoid" id="A0A6I8UZZ7"/>
<keyword evidence="6" id="KW-0175">Coiled coil</keyword>
<evidence type="ECO:0000256" key="5">
    <source>
        <dbReference type="ARBA" id="ARBA00023136"/>
    </source>
</evidence>
<feature type="coiled-coil region" evidence="6">
    <location>
        <begin position="745"/>
        <end position="772"/>
    </location>
</feature>
<dbReference type="PANTHER" id="PTHR10877:SF183">
    <property type="entry name" value="AT14535P-RELATED"/>
    <property type="match status" value="1"/>
</dbReference>
<feature type="region of interest" description="Disordered" evidence="7">
    <location>
        <begin position="715"/>
        <end position="737"/>
    </location>
</feature>
<dbReference type="Gene3D" id="1.10.287.70">
    <property type="match status" value="1"/>
</dbReference>
<dbReference type="InterPro" id="IPR051223">
    <property type="entry name" value="Polycystin"/>
</dbReference>
<dbReference type="GO" id="GO:0005262">
    <property type="term" value="F:calcium channel activity"/>
    <property type="evidence" value="ECO:0007669"/>
    <property type="project" value="TreeGrafter"/>
</dbReference>
<name>A0A6I8UZZ7_DROPS</name>
<feature type="transmembrane region" description="Helical" evidence="8">
    <location>
        <begin position="577"/>
        <end position="594"/>
    </location>
</feature>
<feature type="domain" description="Polycystin" evidence="10">
    <location>
        <begin position="287"/>
        <end position="439"/>
    </location>
</feature>
<reference evidence="12" key="1">
    <citation type="submission" date="2025-08" db="UniProtKB">
        <authorList>
            <consortium name="RefSeq"/>
        </authorList>
    </citation>
    <scope>IDENTIFICATION</scope>
    <source>
        <strain evidence="12">MV-25-SWS-2005</strain>
        <tissue evidence="12">Whole body</tissue>
    </source>
</reference>
<evidence type="ECO:0000256" key="6">
    <source>
        <dbReference type="SAM" id="Coils"/>
    </source>
</evidence>
<evidence type="ECO:0000256" key="7">
    <source>
        <dbReference type="SAM" id="MobiDB-lite"/>
    </source>
</evidence>
<dbReference type="PANTHER" id="PTHR10877">
    <property type="entry name" value="POLYCYSTIN FAMILY MEMBER"/>
    <property type="match status" value="1"/>
</dbReference>
<feature type="compositionally biased region" description="Polar residues" evidence="7">
    <location>
        <begin position="59"/>
        <end position="74"/>
    </location>
</feature>
<feature type="transmembrane region" description="Helical" evidence="8">
    <location>
        <begin position="457"/>
        <end position="474"/>
    </location>
</feature>
<keyword evidence="5 8" id="KW-0472">Membrane</keyword>
<feature type="compositionally biased region" description="Pro residues" evidence="7">
    <location>
        <begin position="17"/>
        <end position="32"/>
    </location>
</feature>
<feature type="compositionally biased region" description="Polar residues" evidence="7">
    <location>
        <begin position="258"/>
        <end position="268"/>
    </location>
</feature>
<evidence type="ECO:0000256" key="4">
    <source>
        <dbReference type="ARBA" id="ARBA00022989"/>
    </source>
</evidence>
<dbReference type="AlphaFoldDB" id="A0A6I8UZZ7"/>
<evidence type="ECO:0000256" key="1">
    <source>
        <dbReference type="ARBA" id="ARBA00004141"/>
    </source>
</evidence>
<dbReference type="FunFam" id="1.10.287.70:FF:000086">
    <property type="entry name" value="Polycystic kidney disease 2"/>
    <property type="match status" value="1"/>
</dbReference>
<dbReference type="RefSeq" id="XP_002133892.3">
    <property type="nucleotide sequence ID" value="XM_002133856.3"/>
</dbReference>
<feature type="transmembrane region" description="Helical" evidence="8">
    <location>
        <begin position="537"/>
        <end position="557"/>
    </location>
</feature>
<evidence type="ECO:0000256" key="3">
    <source>
        <dbReference type="ARBA" id="ARBA00022692"/>
    </source>
</evidence>
<evidence type="ECO:0000256" key="2">
    <source>
        <dbReference type="ARBA" id="ARBA00007200"/>
    </source>
</evidence>
<dbReference type="InterPro" id="IPR046791">
    <property type="entry name" value="Polycystin_dom"/>
</dbReference>
<comment type="subcellular location">
    <subcellularLocation>
        <location evidence="1">Membrane</location>
        <topology evidence="1">Multi-pass membrane protein</topology>
    </subcellularLocation>
</comment>
<feature type="transmembrane region" description="Helical" evidence="8">
    <location>
        <begin position="636"/>
        <end position="661"/>
    </location>
</feature>
<comment type="similarity">
    <text evidence="2">Belongs to the polycystin family.</text>
</comment>
<evidence type="ECO:0000259" key="10">
    <source>
        <dbReference type="Pfam" id="PF20519"/>
    </source>
</evidence>
<dbReference type="GO" id="GO:0016020">
    <property type="term" value="C:membrane"/>
    <property type="evidence" value="ECO:0007669"/>
    <property type="project" value="UniProtKB-SubCell"/>
</dbReference>
<protein>
    <submittedName>
        <fullName evidence="12">Polycystic kidney disease 2-like 2 protein</fullName>
    </submittedName>
</protein>
<dbReference type="Proteomes" id="UP000001819">
    <property type="component" value="Chromosome X"/>
</dbReference>
<gene>
    <name evidence="12" type="primary">LOC6901191</name>
</gene>
<evidence type="ECO:0000256" key="8">
    <source>
        <dbReference type="SAM" id="Phobius"/>
    </source>
</evidence>
<keyword evidence="11" id="KW-1185">Reference proteome</keyword>
<keyword evidence="4 8" id="KW-1133">Transmembrane helix</keyword>
<dbReference type="Pfam" id="PF08016">
    <property type="entry name" value="PKD_channel"/>
    <property type="match status" value="1"/>
</dbReference>
<feature type="compositionally biased region" description="Basic and acidic residues" evidence="7">
    <location>
        <begin position="232"/>
        <end position="241"/>
    </location>
</feature>
<feature type="compositionally biased region" description="Polar residues" evidence="7">
    <location>
        <begin position="217"/>
        <end position="226"/>
    </location>
</feature>
<dbReference type="GO" id="GO:0050982">
    <property type="term" value="P:detection of mechanical stimulus"/>
    <property type="evidence" value="ECO:0007669"/>
    <property type="project" value="TreeGrafter"/>
</dbReference>
<keyword evidence="3 8" id="KW-0812">Transmembrane</keyword>
<dbReference type="Pfam" id="PF20519">
    <property type="entry name" value="Polycystin_dom"/>
    <property type="match status" value="1"/>
</dbReference>
<sequence>MDQQDQGNRRKGLVERPSPPPRPSRGVPPPTRPRALRGVGNQERPSTSIRRAPIPRRGQMTSRVPESPHEQTFGQADLPVGQTQLTPKDKKRRKKISDPSKDKRKSRAGFILKEKTSQILYTTDEEVVDGLTEFGVFLIFLVITSMVTVSVRHPHTFHFNEKITKLFRFRERIMAPSVVISFDKLLTVPDWWDYLENHFVITLGGGMTISTTGTSICPPTNLTTVTDEAENEQPRSGRQEDPELSDGIFDSADRADNSDSIDPNWNTRESGSSEACGAAAINITAPGPHRVLLQENLMLGPPRLRQMRVRSGSCYTNKVFARFFNSCYSGFTLADEDKTAMHKGTPYQTMSELDVTPIWTLLTVYAGGGYSINLTYNMDENLKKLNKLKAVHWLDRGSRLCLVEFNLHNENMGVFQIVKLMVEIPPTGGAMPRTHIQTVNKFSFFSDRSLTMTVIHIFWYIMVFYYTFSFVTHLRESSCRIYLKSILHIIDVSVLLLCYLAIVYNVWHTFKVKSIISKAQMNQGYLSLDVLCLCNTIYGKMMAILDCLVWIKIFKFITFNKSLFQFTATVKRSSQDLPGFSLIFGIVCMTYAQVGHLLFGTEHPDFRNYVTAFFTMIRMILGDFQYKLMGQANRLLGPIFFVTYIVIVVFILLNMVIAMLIGTYKSVKTEDVSRGQSILGSYVYKKLSSALYWITHCRRKPRFRGDNDGYANAAEEETEVLRENTEATEPSYFKDNRPGVTEEELDRLNIRLDQIEKILKKILINIENILKRVESYRLKSINKNSTEPTL</sequence>
<evidence type="ECO:0000259" key="9">
    <source>
        <dbReference type="Pfam" id="PF08016"/>
    </source>
</evidence>
<feature type="domain" description="Polycystin cation channel PKD1/PKD2" evidence="9">
    <location>
        <begin position="444"/>
        <end position="667"/>
    </location>
</feature>
<feature type="region of interest" description="Disordered" evidence="7">
    <location>
        <begin position="216"/>
        <end position="272"/>
    </location>
</feature>
<evidence type="ECO:0000313" key="11">
    <source>
        <dbReference type="Proteomes" id="UP000001819"/>
    </source>
</evidence>
<proteinExistence type="inferred from homology"/>
<feature type="transmembrane region" description="Helical" evidence="8">
    <location>
        <begin position="486"/>
        <end position="507"/>
    </location>
</feature>
<evidence type="ECO:0000313" key="12">
    <source>
        <dbReference type="RefSeq" id="XP_002133892.3"/>
    </source>
</evidence>
<feature type="region of interest" description="Disordered" evidence="7">
    <location>
        <begin position="1"/>
        <end position="108"/>
    </location>
</feature>